<keyword evidence="3" id="KW-0862">Zinc</keyword>
<dbReference type="AlphaFoldDB" id="A0A7S3LHL8"/>
<dbReference type="GO" id="GO:0061630">
    <property type="term" value="F:ubiquitin protein ligase activity"/>
    <property type="evidence" value="ECO:0007669"/>
    <property type="project" value="TreeGrafter"/>
</dbReference>
<dbReference type="SMART" id="SM00184">
    <property type="entry name" value="RING"/>
    <property type="match status" value="1"/>
</dbReference>
<feature type="region of interest" description="Disordered" evidence="5">
    <location>
        <begin position="1"/>
        <end position="20"/>
    </location>
</feature>
<dbReference type="InterPro" id="IPR013083">
    <property type="entry name" value="Znf_RING/FYVE/PHD"/>
</dbReference>
<feature type="domain" description="RING-type" evidence="6">
    <location>
        <begin position="313"/>
        <end position="348"/>
    </location>
</feature>
<keyword evidence="1" id="KW-0479">Metal-binding</keyword>
<dbReference type="EMBL" id="HBIM01024469">
    <property type="protein sequence ID" value="CAE0421507.1"/>
    <property type="molecule type" value="Transcribed_RNA"/>
</dbReference>
<dbReference type="PROSITE" id="PS50089">
    <property type="entry name" value="ZF_RING_2"/>
    <property type="match status" value="1"/>
</dbReference>
<evidence type="ECO:0000256" key="4">
    <source>
        <dbReference type="PROSITE-ProRule" id="PRU00175"/>
    </source>
</evidence>
<proteinExistence type="predicted"/>
<evidence type="ECO:0000256" key="3">
    <source>
        <dbReference type="ARBA" id="ARBA00022833"/>
    </source>
</evidence>
<feature type="compositionally biased region" description="Low complexity" evidence="5">
    <location>
        <begin position="1"/>
        <end position="14"/>
    </location>
</feature>
<gene>
    <name evidence="7" type="ORF">ACOF00016_LOCUS18144</name>
</gene>
<dbReference type="GO" id="GO:0016567">
    <property type="term" value="P:protein ubiquitination"/>
    <property type="evidence" value="ECO:0007669"/>
    <property type="project" value="TreeGrafter"/>
</dbReference>
<evidence type="ECO:0000259" key="6">
    <source>
        <dbReference type="PROSITE" id="PS50089"/>
    </source>
</evidence>
<dbReference type="Pfam" id="PF13920">
    <property type="entry name" value="zf-C3HC4_3"/>
    <property type="match status" value="1"/>
</dbReference>
<evidence type="ECO:0000256" key="5">
    <source>
        <dbReference type="SAM" id="MobiDB-lite"/>
    </source>
</evidence>
<sequence>MSRPPAQQTTTTTRQRAESSSDFAIELMPTDKIVKRTLHPWSVHHSVSTSNWIATICRPVDNSPASKTRHAQFVFPAERDARKFCHAYAPPQLADKPTCQGCGQVGNFRNCRNCGVNACDGCSTKWGLRMIPKTYLVYPTTWLRVCRACDWLSNAFCMALLQGRYEDAIRIHSTGNVNLRTSFADIRGEAMFPIHCAVIGGSLELVQWMVDGQLCPISANADPKTNQPLSVQTSANRTLMDLALSGKPKYDILTFLLQKGLSISDTKNPELAPRVLENLLKSGYSFGTPTSIPAGNLVEVESQGDLLTIEDSCHICFERPMDVVFTPCGHQLCCSDCAEQVNVCPVCKTPCSFLRVFRP</sequence>
<accession>A0A7S3LHL8</accession>
<dbReference type="InterPro" id="IPR011011">
    <property type="entry name" value="Znf_FYVE_PHD"/>
</dbReference>
<dbReference type="Gene3D" id="3.30.40.10">
    <property type="entry name" value="Zinc/RING finger domain, C3HC4 (zinc finger)"/>
    <property type="match status" value="1"/>
</dbReference>
<keyword evidence="2 4" id="KW-0863">Zinc-finger</keyword>
<dbReference type="InterPro" id="IPR001841">
    <property type="entry name" value="Znf_RING"/>
</dbReference>
<evidence type="ECO:0000256" key="2">
    <source>
        <dbReference type="ARBA" id="ARBA00022771"/>
    </source>
</evidence>
<protein>
    <recommendedName>
        <fullName evidence="6">RING-type domain-containing protein</fullName>
    </recommendedName>
</protein>
<dbReference type="SUPFAM" id="SSF57850">
    <property type="entry name" value="RING/U-box"/>
    <property type="match status" value="1"/>
</dbReference>
<dbReference type="PANTHER" id="PTHR46858">
    <property type="entry name" value="OS05G0521000 PROTEIN"/>
    <property type="match status" value="1"/>
</dbReference>
<evidence type="ECO:0000256" key="1">
    <source>
        <dbReference type="ARBA" id="ARBA00022723"/>
    </source>
</evidence>
<reference evidence="7" key="1">
    <citation type="submission" date="2021-01" db="EMBL/GenBank/DDBJ databases">
        <authorList>
            <person name="Corre E."/>
            <person name="Pelletier E."/>
            <person name="Niang G."/>
            <person name="Scheremetjew M."/>
            <person name="Finn R."/>
            <person name="Kale V."/>
            <person name="Holt S."/>
            <person name="Cochrane G."/>
            <person name="Meng A."/>
            <person name="Brown T."/>
            <person name="Cohen L."/>
        </authorList>
    </citation>
    <scope>NUCLEOTIDE SEQUENCE</scope>
    <source>
        <strain evidence="7">CCMP127</strain>
    </source>
</reference>
<name>A0A7S3LHL8_9STRA</name>
<dbReference type="PANTHER" id="PTHR46858:SF5">
    <property type="entry name" value="E3 UBIQUITIN-PROTEIN LIGASE APD1-RELATED"/>
    <property type="match status" value="1"/>
</dbReference>
<dbReference type="GO" id="GO:0008270">
    <property type="term" value="F:zinc ion binding"/>
    <property type="evidence" value="ECO:0007669"/>
    <property type="project" value="UniProtKB-KW"/>
</dbReference>
<evidence type="ECO:0000313" key="7">
    <source>
        <dbReference type="EMBL" id="CAE0421507.1"/>
    </source>
</evidence>
<organism evidence="7">
    <name type="scientific">Amphora coffeiformis</name>
    <dbReference type="NCBI Taxonomy" id="265554"/>
    <lineage>
        <taxon>Eukaryota</taxon>
        <taxon>Sar</taxon>
        <taxon>Stramenopiles</taxon>
        <taxon>Ochrophyta</taxon>
        <taxon>Bacillariophyta</taxon>
        <taxon>Bacillariophyceae</taxon>
        <taxon>Bacillariophycidae</taxon>
        <taxon>Thalassiophysales</taxon>
        <taxon>Catenulaceae</taxon>
        <taxon>Amphora</taxon>
    </lineage>
</organism>
<dbReference type="SUPFAM" id="SSF57903">
    <property type="entry name" value="FYVE/PHD zinc finger"/>
    <property type="match status" value="1"/>
</dbReference>